<dbReference type="RefSeq" id="WP_171992666.1">
    <property type="nucleotide sequence ID" value="NZ_CP012543.1"/>
</dbReference>
<dbReference type="EMBL" id="CP012543">
    <property type="protein sequence ID" value="QCD46404.1"/>
    <property type="molecule type" value="Genomic_DNA"/>
</dbReference>
<sequence>MGLFGFGKKAEKAQIPSTFAGRVDKFWTEFSGVIDEIKADLAAKEFEKAMQKTDEKLRICLAEPYFMTGLAGDKLDLVLTPEGMRHRLFWLNFIKNAMPKQLEGRMRCTLGKPRAPRGIGGIEMYGTRVSAEESMIYAQFNESDVDIKIYNENLAALLAQDEGKAYDLSFILLDNMIGETTVINTLGELEVLAEPEENGVPLSEFADLVDEKFGEKAAREPLKNFFSYEMEPRRSEVREDVVVGTTCLTSIINQYLNGERDIYNEAFELGIKFCFLSIGNGGDMQAGFDLRNKIEDDELDSCGSFLEIIGGATGQKHAYIDLICYDEERLKEKVQQLCKKYGANIEIHDFKW</sequence>
<accession>A0A6G5QLD4</accession>
<dbReference type="Proteomes" id="UP000502377">
    <property type="component" value="Chromosome"/>
</dbReference>
<dbReference type="KEGG" id="crx:CRECT_0719"/>
<name>A0A6G5QLD4_CAMRE</name>
<evidence type="ECO:0000313" key="2">
    <source>
        <dbReference type="Proteomes" id="UP000502377"/>
    </source>
</evidence>
<organism evidence="1 2">
    <name type="scientific">Campylobacter rectus</name>
    <name type="common">Wolinella recta</name>
    <dbReference type="NCBI Taxonomy" id="203"/>
    <lineage>
        <taxon>Bacteria</taxon>
        <taxon>Pseudomonadati</taxon>
        <taxon>Campylobacterota</taxon>
        <taxon>Epsilonproteobacteria</taxon>
        <taxon>Campylobacterales</taxon>
        <taxon>Campylobacteraceae</taxon>
        <taxon>Campylobacter</taxon>
    </lineage>
</organism>
<gene>
    <name evidence="1" type="ORF">CRECT_0719</name>
</gene>
<reference evidence="1 2" key="1">
    <citation type="submission" date="2016-07" db="EMBL/GenBank/DDBJ databases">
        <title>Comparative genomics of the Campylobacter concisus group.</title>
        <authorList>
            <person name="Miller W.G."/>
            <person name="Yee E."/>
            <person name="Chapman M.H."/>
            <person name="Huynh S."/>
            <person name="Bono J.L."/>
            <person name="On S.L.W."/>
            <person name="StLeger J."/>
            <person name="Foster G."/>
            <person name="Parker C.T."/>
        </authorList>
    </citation>
    <scope>NUCLEOTIDE SEQUENCE [LARGE SCALE GENOMIC DNA]</scope>
    <source>
        <strain evidence="1 2">ATCC 33238</strain>
    </source>
</reference>
<dbReference type="AlphaFoldDB" id="A0A6G5QLD4"/>
<proteinExistence type="predicted"/>
<evidence type="ECO:0000313" key="1">
    <source>
        <dbReference type="EMBL" id="QCD46404.1"/>
    </source>
</evidence>
<protein>
    <submittedName>
        <fullName evidence="1">Uncharacterized protein</fullName>
    </submittedName>
</protein>